<proteinExistence type="inferred from homology"/>
<gene>
    <name evidence="6" type="ORF">Satyrvirus6_22</name>
</gene>
<dbReference type="InterPro" id="IPR007867">
    <property type="entry name" value="GMC_OxRtase_C"/>
</dbReference>
<evidence type="ECO:0000259" key="5">
    <source>
        <dbReference type="PROSITE" id="PS00624"/>
    </source>
</evidence>
<evidence type="ECO:0000313" key="6">
    <source>
        <dbReference type="EMBL" id="AYV85190.1"/>
    </source>
</evidence>
<dbReference type="SUPFAM" id="SSF54373">
    <property type="entry name" value="FAD-linked reductases, C-terminal domain"/>
    <property type="match status" value="1"/>
</dbReference>
<dbReference type="EMBL" id="MK072442">
    <property type="protein sequence ID" value="AYV85190.1"/>
    <property type="molecule type" value="Genomic_DNA"/>
</dbReference>
<dbReference type="InterPro" id="IPR012132">
    <property type="entry name" value="GMC_OxRdtase"/>
</dbReference>
<dbReference type="InterPro" id="IPR000172">
    <property type="entry name" value="GMC_OxRdtase_N"/>
</dbReference>
<reference evidence="6" key="1">
    <citation type="submission" date="2018-10" db="EMBL/GenBank/DDBJ databases">
        <title>Hidden diversity of soil giant viruses.</title>
        <authorList>
            <person name="Schulz F."/>
            <person name="Alteio L."/>
            <person name="Goudeau D."/>
            <person name="Ryan E.M."/>
            <person name="Malmstrom R.R."/>
            <person name="Blanchard J."/>
            <person name="Woyke T."/>
        </authorList>
    </citation>
    <scope>NUCLEOTIDE SEQUENCE</scope>
    <source>
        <strain evidence="6">SAV1</strain>
    </source>
</reference>
<dbReference type="SUPFAM" id="SSF51905">
    <property type="entry name" value="FAD/NAD(P)-binding domain"/>
    <property type="match status" value="1"/>
</dbReference>
<evidence type="ECO:0000256" key="4">
    <source>
        <dbReference type="ARBA" id="ARBA00022827"/>
    </source>
</evidence>
<dbReference type="PANTHER" id="PTHR11552:SF147">
    <property type="entry name" value="CHOLINE DEHYDROGENASE, MITOCHONDRIAL"/>
    <property type="match status" value="1"/>
</dbReference>
<feature type="domain" description="Glucose-methanol-choline oxidoreductase N-terminal" evidence="5">
    <location>
        <begin position="263"/>
        <end position="277"/>
    </location>
</feature>
<evidence type="ECO:0000256" key="2">
    <source>
        <dbReference type="ARBA" id="ARBA00010790"/>
    </source>
</evidence>
<dbReference type="Gene3D" id="3.50.50.60">
    <property type="entry name" value="FAD/NAD(P)-binding domain"/>
    <property type="match status" value="1"/>
</dbReference>
<dbReference type="Pfam" id="PF00732">
    <property type="entry name" value="GMC_oxred_N"/>
    <property type="match status" value="1"/>
</dbReference>
<dbReference type="GO" id="GO:0016614">
    <property type="term" value="F:oxidoreductase activity, acting on CH-OH group of donors"/>
    <property type="evidence" value="ECO:0007669"/>
    <property type="project" value="InterPro"/>
</dbReference>
<comment type="similarity">
    <text evidence="2">Belongs to the GMC oxidoreductase family.</text>
</comment>
<dbReference type="Gene3D" id="3.30.410.40">
    <property type="match status" value="1"/>
</dbReference>
<name>A0A3G5ADD9_9VIRU</name>
<dbReference type="GO" id="GO:0050660">
    <property type="term" value="F:flavin adenine dinucleotide binding"/>
    <property type="evidence" value="ECO:0007669"/>
    <property type="project" value="InterPro"/>
</dbReference>
<evidence type="ECO:0000256" key="1">
    <source>
        <dbReference type="ARBA" id="ARBA00001974"/>
    </source>
</evidence>
<keyword evidence="4" id="KW-0274">FAD</keyword>
<protein>
    <submittedName>
        <fullName evidence="6">Dehydrogenase</fullName>
    </submittedName>
</protein>
<organism evidence="6">
    <name type="scientific">Satyrvirus sp</name>
    <dbReference type="NCBI Taxonomy" id="2487771"/>
    <lineage>
        <taxon>Viruses</taxon>
        <taxon>Varidnaviria</taxon>
        <taxon>Bamfordvirae</taxon>
        <taxon>Nucleocytoviricota</taxon>
        <taxon>Megaviricetes</taxon>
        <taxon>Imitervirales</taxon>
        <taxon>Mimiviridae</taxon>
        <taxon>Megamimivirinae</taxon>
    </lineage>
</organism>
<keyword evidence="3" id="KW-0285">Flavoprotein</keyword>
<dbReference type="InterPro" id="IPR036188">
    <property type="entry name" value="FAD/NAD-bd_sf"/>
</dbReference>
<dbReference type="PIRSF" id="PIRSF000137">
    <property type="entry name" value="Alcohol_oxidase"/>
    <property type="match status" value="1"/>
</dbReference>
<sequence length="493" mass="55667">MDMDTDYEKKYLKYRHKYGKLKHTYDYIICGAGSAGCVLANRLSLENTVLLLEAGEDFGPNNYPKELTDPTIIGSDKYDWHYKSKDKNSIEIPRAKVVGGCSTHNAGVILRARPADFENWNLENWTYDKVIDYYKKFESSNLFNEWHNTNGPLPVISKKFSDLVPIYQDFVVSVEKLGFKYIEDFNDGEENGTSIVPQNIIGGMRINLGMAYLTSAVRDRKNFVLKSKSVVDKLIIKNLSAIGIKLQNKKKFYARKEVILSAGAFGSPSILMRSGIGPKDVLGKLGIKIVVDLPIGKQLIDHPYYEMEFVLKKYLEGEIQKNFLGPSLWFESGTTNSADIQIFPMAREKSLTFGIAVTKPESVGYFQLTSKNPISVPTIKFNFLDSNRDTERFMYAIDLVRKIAQTEPLKSYIDYETSPNITDNELKNNIDSFAHASCTVPMGKVLDDEGRVNGISKLRIVDASIFPMIPSTPIHATVIMAAEKIADYIIKQW</sequence>
<evidence type="ECO:0000256" key="3">
    <source>
        <dbReference type="ARBA" id="ARBA00022630"/>
    </source>
</evidence>
<accession>A0A3G5ADD9</accession>
<dbReference type="PROSITE" id="PS00624">
    <property type="entry name" value="GMC_OXRED_2"/>
    <property type="match status" value="1"/>
</dbReference>
<comment type="cofactor">
    <cofactor evidence="1">
        <name>FAD</name>
        <dbReference type="ChEBI" id="CHEBI:57692"/>
    </cofactor>
</comment>
<dbReference type="PANTHER" id="PTHR11552">
    <property type="entry name" value="GLUCOSE-METHANOL-CHOLINE GMC OXIDOREDUCTASE"/>
    <property type="match status" value="1"/>
</dbReference>
<dbReference type="Pfam" id="PF05199">
    <property type="entry name" value="GMC_oxred_C"/>
    <property type="match status" value="1"/>
</dbReference>